<keyword evidence="2" id="KW-1185">Reference proteome</keyword>
<dbReference type="Proteomes" id="UP000243217">
    <property type="component" value="Unassembled WGS sequence"/>
</dbReference>
<dbReference type="PANTHER" id="PTHR28457">
    <property type="entry name" value="COILED-COIL DOMAIN-CONTAINING PROTEIN 189"/>
    <property type="match status" value="1"/>
</dbReference>
<comment type="caution">
    <text evidence="1">The sequence shown here is derived from an EMBL/GenBank/DDBJ whole genome shotgun (WGS) entry which is preliminary data.</text>
</comment>
<dbReference type="PANTHER" id="PTHR28457:SF1">
    <property type="entry name" value="CILIA- AND FLAGELLA-ASSOCIATED PROTEIN 119"/>
    <property type="match status" value="1"/>
</dbReference>
<organism evidence="1 2">
    <name type="scientific">Thraustotheca clavata</name>
    <dbReference type="NCBI Taxonomy" id="74557"/>
    <lineage>
        <taxon>Eukaryota</taxon>
        <taxon>Sar</taxon>
        <taxon>Stramenopiles</taxon>
        <taxon>Oomycota</taxon>
        <taxon>Saprolegniomycetes</taxon>
        <taxon>Saprolegniales</taxon>
        <taxon>Achlyaceae</taxon>
        <taxon>Thraustotheca</taxon>
    </lineage>
</organism>
<dbReference type="EMBL" id="JNBS01001780">
    <property type="protein sequence ID" value="OQR99838.1"/>
    <property type="molecule type" value="Genomic_DNA"/>
</dbReference>
<dbReference type="InterPro" id="IPR032727">
    <property type="entry name" value="CLAMP"/>
</dbReference>
<evidence type="ECO:0000313" key="1">
    <source>
        <dbReference type="EMBL" id="OQR99838.1"/>
    </source>
</evidence>
<dbReference type="Pfam" id="PF14769">
    <property type="entry name" value="CLAMP"/>
    <property type="match status" value="1"/>
</dbReference>
<name>A0A1V9ZPC1_9STRA</name>
<proteinExistence type="predicted"/>
<dbReference type="OrthoDB" id="425082at2759"/>
<evidence type="ECO:0000313" key="2">
    <source>
        <dbReference type="Proteomes" id="UP000243217"/>
    </source>
</evidence>
<sequence>MVKKEEAKEVIPVVIEPEKPKIPPGRELVNSLLTQEDTEALLALVVPNEQVECLTRLLKIEHYDKNPRSRAYVDLCFYNLLFCKEAAFDVDKTALLFAIMGLVLEHATTNLVTLQENYQVLTGYLKKHSVDMPPDNVEIFTLSDVQRIINYLTTTYYQHFQAYQAAFHDKPDFVRVTRHIVVETPVLPVPMVEAIELKKYGANDPLTVEPISLEEKKE</sequence>
<dbReference type="AlphaFoldDB" id="A0A1V9ZPC1"/>
<gene>
    <name evidence="1" type="ORF">THRCLA_06375</name>
</gene>
<accession>A0A1V9ZPC1</accession>
<protein>
    <submittedName>
        <fullName evidence="1">Uncharacterized protein</fullName>
    </submittedName>
</protein>
<reference evidence="1 2" key="1">
    <citation type="journal article" date="2014" name="Genome Biol. Evol.">
        <title>The secreted proteins of Achlya hypogyna and Thraustotheca clavata identify the ancestral oomycete secretome and reveal gene acquisitions by horizontal gene transfer.</title>
        <authorList>
            <person name="Misner I."/>
            <person name="Blouin N."/>
            <person name="Leonard G."/>
            <person name="Richards T.A."/>
            <person name="Lane C.E."/>
        </authorList>
    </citation>
    <scope>NUCLEOTIDE SEQUENCE [LARGE SCALE GENOMIC DNA]</scope>
    <source>
        <strain evidence="1 2">ATCC 34112</strain>
    </source>
</reference>